<evidence type="ECO:0000313" key="1">
    <source>
        <dbReference type="EMBL" id="MBE8725818.1"/>
    </source>
</evidence>
<dbReference type="EMBL" id="PRDM01000002">
    <property type="protein sequence ID" value="MBE8725818.1"/>
    <property type="molecule type" value="Genomic_DNA"/>
</dbReference>
<reference evidence="1 2" key="1">
    <citation type="submission" date="2018-07" db="EMBL/GenBank/DDBJ databases">
        <title>Genome assembly of strain KB82.</title>
        <authorList>
            <person name="Kukolya J."/>
            <person name="Horvath B."/>
            <person name="Nagy I."/>
            <person name="Toth A."/>
        </authorList>
    </citation>
    <scope>NUCLEOTIDE SEQUENCE [LARGE SCALE GENOMIC DNA]</scope>
    <source>
        <strain evidence="1 2">Kb82</strain>
    </source>
</reference>
<comment type="caution">
    <text evidence="1">The sequence shown here is derived from an EMBL/GenBank/DDBJ whole genome shotgun (WGS) entry which is preliminary data.</text>
</comment>
<dbReference type="RefSeq" id="WP_194139011.1">
    <property type="nucleotide sequence ID" value="NZ_PRDM01000002.1"/>
</dbReference>
<gene>
    <name evidence="1" type="ORF">C4F50_12775</name>
</gene>
<name>A0ABR9TKC7_9FLAO</name>
<sequence length="517" mass="55960">MAIQTLDTIKNWFRTSLKPTQQQFWDTWDSFRHKDEKISVEEIDGVENLAPDIKEVLTKGNTYYTNGQNDYMTFTNQYAPGWQFNSMSFRPGGLRIERSHNGDSYGILYGADHVTSLFSRSDYANELGFRLNTKGLLLKTNAAPDGAGIIKTDNLTKTTDFQLPAETAAPTVTLVSRVNGIPADINGNVNINGQGGTASTWQQSLNAGSTSVEVQNMRISLGEKGFLELNGGGDRAFFFNTENGINLQTRGKGEIAIGNEDGIKIDGQSTGKVSIRSNSNEGVKIDASSWGEISMSQNQGLYIDSRAGTLTLAGGGGGTEGIKILGRSGVTINGNYFNIESGNTNFKNNVNISGGGGIVFKDPSNNPESPEIRLNYVAIDDLKAIQLIGNMIVRESFYLQNGLKFKTNPVAAPTVTTDIDSSKVTADSKIFLPSGIKGNSTMLLSINDKKADVHGNISLPSLIDKITYGTAFFNKNWLNTVYADAPIGKSYFHLETMQLAIKTGSDTWAVAALTNLT</sequence>
<keyword evidence="2" id="KW-1185">Reference proteome</keyword>
<proteinExistence type="predicted"/>
<organism evidence="1 2">
    <name type="scientific">Flavobacterium hungaricum</name>
    <dbReference type="NCBI Taxonomy" id="2082725"/>
    <lineage>
        <taxon>Bacteria</taxon>
        <taxon>Pseudomonadati</taxon>
        <taxon>Bacteroidota</taxon>
        <taxon>Flavobacteriia</taxon>
        <taxon>Flavobacteriales</taxon>
        <taxon>Flavobacteriaceae</taxon>
        <taxon>Flavobacterium</taxon>
    </lineage>
</organism>
<dbReference type="Proteomes" id="UP000640614">
    <property type="component" value="Unassembled WGS sequence"/>
</dbReference>
<evidence type="ECO:0000313" key="2">
    <source>
        <dbReference type="Proteomes" id="UP000640614"/>
    </source>
</evidence>
<protein>
    <submittedName>
        <fullName evidence="1">Uncharacterized protein</fullName>
    </submittedName>
</protein>
<accession>A0ABR9TKC7</accession>